<dbReference type="GO" id="GO:0008843">
    <property type="term" value="F:endochitinase activity"/>
    <property type="evidence" value="ECO:0007669"/>
    <property type="project" value="UniProtKB-EC"/>
</dbReference>
<dbReference type="GO" id="GO:0006032">
    <property type="term" value="P:chitin catabolic process"/>
    <property type="evidence" value="ECO:0007669"/>
    <property type="project" value="UniProtKB-KW"/>
</dbReference>
<comment type="caution">
    <text evidence="10">The sequence shown here is derived from an EMBL/GenBank/DDBJ whole genome shotgun (WGS) entry which is preliminary data.</text>
</comment>
<feature type="chain" id="PRO_5021238007" description="chitinase" evidence="8">
    <location>
        <begin position="23"/>
        <end position="413"/>
    </location>
</feature>
<dbReference type="OrthoDB" id="119355at2"/>
<accession>A0A4Y8ZZA9</accession>
<dbReference type="InterPro" id="IPR001579">
    <property type="entry name" value="Glyco_hydro_18_chit_AS"/>
</dbReference>
<evidence type="ECO:0000256" key="2">
    <source>
        <dbReference type="ARBA" id="ARBA00012729"/>
    </source>
</evidence>
<evidence type="ECO:0000256" key="1">
    <source>
        <dbReference type="ARBA" id="ARBA00000822"/>
    </source>
</evidence>
<proteinExistence type="inferred from homology"/>
<dbReference type="PROSITE" id="PS01095">
    <property type="entry name" value="GH18_1"/>
    <property type="match status" value="1"/>
</dbReference>
<keyword evidence="4" id="KW-0119">Carbohydrate metabolism</keyword>
<keyword evidence="4" id="KW-0146">Chitin degradation</keyword>
<dbReference type="GO" id="GO:0005975">
    <property type="term" value="P:carbohydrate metabolic process"/>
    <property type="evidence" value="ECO:0007669"/>
    <property type="project" value="InterPro"/>
</dbReference>
<gene>
    <name evidence="10" type="ORF">E2493_02350</name>
</gene>
<evidence type="ECO:0000256" key="6">
    <source>
        <dbReference type="RuleBase" id="RU000489"/>
    </source>
</evidence>
<dbReference type="InterPro" id="IPR029070">
    <property type="entry name" value="Chitinase_insertion_sf"/>
</dbReference>
<evidence type="ECO:0000313" key="11">
    <source>
        <dbReference type="Proteomes" id="UP000298213"/>
    </source>
</evidence>
<protein>
    <recommendedName>
        <fullName evidence="2">chitinase</fullName>
        <ecNumber evidence="2">3.2.1.14</ecNumber>
    </recommendedName>
</protein>
<dbReference type="EC" id="3.2.1.14" evidence="2"/>
<keyword evidence="5 6" id="KW-0326">Glycosidase</keyword>
<dbReference type="InterPro" id="IPR001223">
    <property type="entry name" value="Glyco_hydro18_cat"/>
</dbReference>
<dbReference type="Proteomes" id="UP000298213">
    <property type="component" value="Unassembled WGS sequence"/>
</dbReference>
<dbReference type="PANTHER" id="PTHR11177:SF317">
    <property type="entry name" value="CHITINASE 12-RELATED"/>
    <property type="match status" value="1"/>
</dbReference>
<evidence type="ECO:0000256" key="3">
    <source>
        <dbReference type="ARBA" id="ARBA00022801"/>
    </source>
</evidence>
<dbReference type="GO" id="GO:0008061">
    <property type="term" value="F:chitin binding"/>
    <property type="evidence" value="ECO:0007669"/>
    <property type="project" value="InterPro"/>
</dbReference>
<comment type="catalytic activity">
    <reaction evidence="1">
        <text>Random endo-hydrolysis of N-acetyl-beta-D-glucosaminide (1-&gt;4)-beta-linkages in chitin and chitodextrins.</text>
        <dbReference type="EC" id="3.2.1.14"/>
    </reaction>
</comment>
<keyword evidence="8" id="KW-0732">Signal</keyword>
<evidence type="ECO:0000256" key="5">
    <source>
        <dbReference type="ARBA" id="ARBA00023295"/>
    </source>
</evidence>
<evidence type="ECO:0000256" key="8">
    <source>
        <dbReference type="SAM" id="SignalP"/>
    </source>
</evidence>
<dbReference type="RefSeq" id="WP_135083317.1">
    <property type="nucleotide sequence ID" value="NZ_SPDV01000002.1"/>
</dbReference>
<dbReference type="Gene3D" id="3.20.20.80">
    <property type="entry name" value="Glycosidases"/>
    <property type="match status" value="1"/>
</dbReference>
<evidence type="ECO:0000259" key="9">
    <source>
        <dbReference type="PROSITE" id="PS51910"/>
    </source>
</evidence>
<keyword evidence="4" id="KW-0624">Polysaccharide degradation</keyword>
<dbReference type="InterPro" id="IPR017853">
    <property type="entry name" value="GH"/>
</dbReference>
<dbReference type="SMART" id="SM00636">
    <property type="entry name" value="Glyco_18"/>
    <property type="match status" value="1"/>
</dbReference>
<dbReference type="SUPFAM" id="SSF51445">
    <property type="entry name" value="(Trans)glycosidases"/>
    <property type="match status" value="1"/>
</dbReference>
<dbReference type="AlphaFoldDB" id="A0A4Y8ZZA9"/>
<evidence type="ECO:0000256" key="7">
    <source>
        <dbReference type="RuleBase" id="RU004453"/>
    </source>
</evidence>
<keyword evidence="3 6" id="KW-0378">Hydrolase</keyword>
<comment type="similarity">
    <text evidence="7">Belongs to the glycosyl hydrolase 18 family.</text>
</comment>
<reference evidence="10 11" key="1">
    <citation type="submission" date="2019-03" db="EMBL/GenBank/DDBJ databases">
        <title>Genome sequence of Sphingomonas sp. 17J27-24.</title>
        <authorList>
            <person name="Kim M."/>
            <person name="Maeng S."/>
            <person name="Sathiyaraj S."/>
        </authorList>
    </citation>
    <scope>NUCLEOTIDE SEQUENCE [LARGE SCALE GENOMIC DNA]</scope>
    <source>
        <strain evidence="10 11">17J27-24</strain>
    </source>
</reference>
<evidence type="ECO:0000256" key="4">
    <source>
        <dbReference type="ARBA" id="ARBA00023024"/>
    </source>
</evidence>
<organism evidence="10 11">
    <name type="scientific">Sphingomonas parva</name>
    <dbReference type="NCBI Taxonomy" id="2555898"/>
    <lineage>
        <taxon>Bacteria</taxon>
        <taxon>Pseudomonadati</taxon>
        <taxon>Pseudomonadota</taxon>
        <taxon>Alphaproteobacteria</taxon>
        <taxon>Sphingomonadales</taxon>
        <taxon>Sphingomonadaceae</taxon>
        <taxon>Sphingomonas</taxon>
    </lineage>
</organism>
<dbReference type="PANTHER" id="PTHR11177">
    <property type="entry name" value="CHITINASE"/>
    <property type="match status" value="1"/>
</dbReference>
<feature type="signal peptide" evidence="8">
    <location>
        <begin position="1"/>
        <end position="22"/>
    </location>
</feature>
<dbReference type="Gene3D" id="3.10.50.10">
    <property type="match status" value="1"/>
</dbReference>
<keyword evidence="11" id="KW-1185">Reference proteome</keyword>
<dbReference type="Pfam" id="PF00704">
    <property type="entry name" value="Glyco_hydro_18"/>
    <property type="match status" value="1"/>
</dbReference>
<feature type="domain" description="GH18" evidence="9">
    <location>
        <begin position="24"/>
        <end position="401"/>
    </location>
</feature>
<dbReference type="InterPro" id="IPR050314">
    <property type="entry name" value="Glycosyl_Hydrlase_18"/>
</dbReference>
<dbReference type="PROSITE" id="PS51910">
    <property type="entry name" value="GH18_2"/>
    <property type="match status" value="1"/>
</dbReference>
<dbReference type="InterPro" id="IPR011583">
    <property type="entry name" value="Chitinase_II/V-like_cat"/>
</dbReference>
<sequence length="413" mass="44019">MRALCRVAAALLLLGLAGPAPAERVVGVYYAASGKAEAAASLPAEQLTHLVYAFATMCGRHAGIPAEAAAERARHCRGRRPFEITLPGDAGTRAELAALAALKARNPDLKLILSVGGWGMPLYPDMIRNATTRATFVRSVASFLRAHPPFDGVDVDWEYPGGGDNVRPLLAEAERQAEAEAFRALARELRATLDDLGRRHRRPYQLTAAVAGYKRSVRGVDWPGTQGWFNYLFVMTYDFTPEKAFAVRGDFSGGGGPPGHHTNLHASPATEGYGADAMVRTLAEAGVPRAKMVIGAALYARAWKDVDWSAGTFPAATPKGSFVGTIPYRQLGARAGRGYDAAAEAAYVADGAAFLSFDDPRSICAKGRWAIRHGLAGIFAWEASQDDSTLIPAMRASVEGRCPDAPAGPGERR</sequence>
<evidence type="ECO:0000313" key="10">
    <source>
        <dbReference type="EMBL" id="TFI60106.1"/>
    </source>
</evidence>
<dbReference type="EMBL" id="SPDV01000002">
    <property type="protein sequence ID" value="TFI60106.1"/>
    <property type="molecule type" value="Genomic_DNA"/>
</dbReference>
<name>A0A4Y8ZZA9_9SPHN</name>